<keyword evidence="7 10" id="KW-0784">Thiamine biosynthesis</keyword>
<feature type="region of interest" description="Disordered" evidence="11">
    <location>
        <begin position="309"/>
        <end position="332"/>
    </location>
</feature>
<feature type="binding site" evidence="10">
    <location>
        <begin position="159"/>
        <end position="160"/>
    </location>
    <ligand>
        <name>thiamine diphosphate</name>
        <dbReference type="ChEBI" id="CHEBI:58937"/>
    </ligand>
</feature>
<dbReference type="InterPro" id="IPR029061">
    <property type="entry name" value="THDP-binding"/>
</dbReference>
<dbReference type="InterPro" id="IPR005475">
    <property type="entry name" value="Transketolase-like_Pyr-bd"/>
</dbReference>
<feature type="domain" description="Transketolase-like pyrimidine-binding" evidence="12">
    <location>
        <begin position="331"/>
        <end position="494"/>
    </location>
</feature>
<dbReference type="InterPro" id="IPR033248">
    <property type="entry name" value="Transketolase_C"/>
</dbReference>
<evidence type="ECO:0000256" key="5">
    <source>
        <dbReference type="ARBA" id="ARBA00022723"/>
    </source>
</evidence>
<dbReference type="EC" id="2.2.1.7" evidence="10"/>
<feature type="binding site" evidence="10">
    <location>
        <position position="382"/>
    </location>
    <ligand>
        <name>thiamine diphosphate</name>
        <dbReference type="ChEBI" id="CHEBI:58937"/>
    </ligand>
</feature>
<dbReference type="NCBIfam" id="TIGR00204">
    <property type="entry name" value="dxs"/>
    <property type="match status" value="1"/>
</dbReference>
<dbReference type="NCBIfam" id="NF003933">
    <property type="entry name" value="PRK05444.2-2"/>
    <property type="match status" value="1"/>
</dbReference>
<dbReference type="RefSeq" id="WP_135469889.1">
    <property type="nucleotide sequence ID" value="NZ_CASGTF010000009.1"/>
</dbReference>
<evidence type="ECO:0000256" key="4">
    <source>
        <dbReference type="ARBA" id="ARBA00022679"/>
    </source>
</evidence>
<feature type="binding site" evidence="10">
    <location>
        <position position="187"/>
    </location>
    <ligand>
        <name>Mg(2+)</name>
        <dbReference type="ChEBI" id="CHEBI:18420"/>
    </ligand>
</feature>
<dbReference type="SUPFAM" id="SSF52922">
    <property type="entry name" value="TK C-terminal domain-like"/>
    <property type="match status" value="1"/>
</dbReference>
<keyword evidence="5 10" id="KW-0479">Metal-binding</keyword>
<dbReference type="Pfam" id="PF13292">
    <property type="entry name" value="DXP_synthase_N"/>
    <property type="match status" value="1"/>
</dbReference>
<evidence type="ECO:0000256" key="1">
    <source>
        <dbReference type="ARBA" id="ARBA00004980"/>
    </source>
</evidence>
<accession>A0A4Z0V7K8</accession>
<dbReference type="InterPro" id="IPR005477">
    <property type="entry name" value="Dxylulose-5-P_synthase"/>
</dbReference>
<feature type="binding site" evidence="10">
    <location>
        <position position="187"/>
    </location>
    <ligand>
        <name>thiamine diphosphate</name>
        <dbReference type="ChEBI" id="CHEBI:58937"/>
    </ligand>
</feature>
<dbReference type="GO" id="GO:0009228">
    <property type="term" value="P:thiamine biosynthetic process"/>
    <property type="evidence" value="ECO:0007669"/>
    <property type="project" value="UniProtKB-UniRule"/>
</dbReference>
<comment type="cofactor">
    <cofactor evidence="10">
        <name>thiamine diphosphate</name>
        <dbReference type="ChEBI" id="CHEBI:58937"/>
    </cofactor>
    <text evidence="10">Binds 1 thiamine pyrophosphate per subunit.</text>
</comment>
<dbReference type="CDD" id="cd07033">
    <property type="entry name" value="TPP_PYR_DXS_TK_like"/>
    <property type="match status" value="1"/>
</dbReference>
<evidence type="ECO:0000313" key="13">
    <source>
        <dbReference type="EMBL" id="TGG39378.1"/>
    </source>
</evidence>
<dbReference type="GO" id="GO:0030976">
    <property type="term" value="F:thiamine pyrophosphate binding"/>
    <property type="evidence" value="ECO:0007669"/>
    <property type="project" value="UniProtKB-UniRule"/>
</dbReference>
<dbReference type="InterPro" id="IPR020826">
    <property type="entry name" value="Transketolase_BS"/>
</dbReference>
<feature type="binding site" evidence="10">
    <location>
        <position position="84"/>
    </location>
    <ligand>
        <name>thiamine diphosphate</name>
        <dbReference type="ChEBI" id="CHEBI:58937"/>
    </ligand>
</feature>
<evidence type="ECO:0000259" key="12">
    <source>
        <dbReference type="SMART" id="SM00861"/>
    </source>
</evidence>
<dbReference type="GO" id="GO:0008661">
    <property type="term" value="F:1-deoxy-D-xylulose-5-phosphate synthase activity"/>
    <property type="evidence" value="ECO:0007669"/>
    <property type="project" value="UniProtKB-UniRule"/>
</dbReference>
<evidence type="ECO:0000256" key="10">
    <source>
        <dbReference type="HAMAP-Rule" id="MF_00315"/>
    </source>
</evidence>
<keyword evidence="14" id="KW-1185">Reference proteome</keyword>
<comment type="caution">
    <text evidence="13">The sequence shown here is derived from an EMBL/GenBank/DDBJ whole genome shotgun (WGS) entry which is preliminary data.</text>
</comment>
<dbReference type="GO" id="GO:0000287">
    <property type="term" value="F:magnesium ion binding"/>
    <property type="evidence" value="ECO:0007669"/>
    <property type="project" value="UniProtKB-UniRule"/>
</dbReference>
<evidence type="ECO:0000313" key="14">
    <source>
        <dbReference type="Proteomes" id="UP000297635"/>
    </source>
</evidence>
<evidence type="ECO:0000256" key="6">
    <source>
        <dbReference type="ARBA" id="ARBA00022842"/>
    </source>
</evidence>
<proteinExistence type="inferred from homology"/>
<sequence length="645" mass="70288">MEKEKTNVDATTPLLDTIDSPADLRKLPAERLPQVCAELRSFLINSLSSHPGHFASSMGAVELTVALHYVFNTPYDRIVWDVGHQAYCHKLLTGRRDAFSTNRTLGGLSGFPSPKESEYDTFTAGHASNSISAGLGMAVAASVHKDEPHRNVVAVIGDASISGGLAFEGLNNAANSNSDLLIILNDNDMSIDRNVGSLNSYLAHLTSSKGYNDLRYSLAGILRKYNLITDIGKGRITRFNNSLKSLINHEQNIFEGLNIRYFGPFDGNDVATVVKVLNDIKDFKGPRILHLRTTKGKGFLPAEKDPATWHAPGIFDPATGERPQESPEKPPKYQDIFGSTLVEIADSHPEVVGITAAMPSGTSMNKLAEKYPERTFDVGISEGHAVTFSGGLAKDGMKPFVAIYSSFLQRAYSHIIHDVAIEGLPVTFCIDRAGLVGEDGPTHHGVFDLAYLRSIPGMTIAAPRNGDELRRLMHTSLTLDGPIAIRYPRGRAKNKLSGTIEHVTIGKGVRIKDGNDLAILTIGTVADDTTDAIKQAEHDTGKSIAHYDMRFVKPLDSDILTEVARKRCPIITIEDGTVNGGMGSAVLEWLADYFNSSEREETAMPRLIRMGVPDRFISQGTPDQLHHLCGFDAEGIYKTIKSILK</sequence>
<dbReference type="PANTHER" id="PTHR43322">
    <property type="entry name" value="1-D-DEOXYXYLULOSE 5-PHOSPHATE SYNTHASE-RELATED"/>
    <property type="match status" value="1"/>
</dbReference>
<dbReference type="GO" id="GO:0019288">
    <property type="term" value="P:isopentenyl diphosphate biosynthetic process, methylerythritol 4-phosphate pathway"/>
    <property type="evidence" value="ECO:0007669"/>
    <property type="project" value="TreeGrafter"/>
</dbReference>
<keyword evidence="4 10" id="KW-0808">Transferase</keyword>
<dbReference type="InterPro" id="IPR009014">
    <property type="entry name" value="Transketo_C/PFOR_II"/>
</dbReference>
<dbReference type="GeneID" id="82148369"/>
<dbReference type="EMBL" id="SJSA01000001">
    <property type="protein sequence ID" value="TGG39378.1"/>
    <property type="molecule type" value="Genomic_DNA"/>
</dbReference>
<dbReference type="Gene3D" id="3.40.50.920">
    <property type="match status" value="1"/>
</dbReference>
<evidence type="ECO:0000256" key="8">
    <source>
        <dbReference type="ARBA" id="ARBA00023052"/>
    </source>
</evidence>
<evidence type="ECO:0000256" key="2">
    <source>
        <dbReference type="ARBA" id="ARBA00011081"/>
    </source>
</evidence>
<gene>
    <name evidence="10 13" type="primary">dxs</name>
    <name evidence="13" type="ORF">EZ315_01105</name>
</gene>
<dbReference type="UniPathway" id="UPA00064">
    <property type="reaction ID" value="UER00091"/>
</dbReference>
<dbReference type="Gene3D" id="3.40.50.970">
    <property type="match status" value="2"/>
</dbReference>
<feature type="binding site" evidence="10">
    <location>
        <position position="299"/>
    </location>
    <ligand>
        <name>thiamine diphosphate</name>
        <dbReference type="ChEBI" id="CHEBI:58937"/>
    </ligand>
</feature>
<dbReference type="PANTHER" id="PTHR43322:SF5">
    <property type="entry name" value="1-DEOXY-D-XYLULOSE-5-PHOSPHATE SYNTHASE, CHLOROPLASTIC"/>
    <property type="match status" value="1"/>
</dbReference>
<feature type="compositionally biased region" description="Basic and acidic residues" evidence="11">
    <location>
        <begin position="322"/>
        <end position="332"/>
    </location>
</feature>
<comment type="pathway">
    <text evidence="1 10">Metabolic intermediate biosynthesis; 1-deoxy-D-xylulose 5-phosphate biosynthesis; 1-deoxy-D-xylulose 5-phosphate from D-glyceraldehyde 3-phosphate and pyruvate: step 1/1.</text>
</comment>
<organism evidence="13 14">
    <name type="scientific">Duncaniella freteri</name>
    <dbReference type="NCBI Taxonomy" id="2530391"/>
    <lineage>
        <taxon>Bacteria</taxon>
        <taxon>Pseudomonadati</taxon>
        <taxon>Bacteroidota</taxon>
        <taxon>Bacteroidia</taxon>
        <taxon>Bacteroidales</taxon>
        <taxon>Muribaculaceae</taxon>
        <taxon>Duncaniella</taxon>
    </lineage>
</organism>
<evidence type="ECO:0000256" key="3">
    <source>
        <dbReference type="ARBA" id="ARBA00011738"/>
    </source>
</evidence>
<dbReference type="CDD" id="cd02007">
    <property type="entry name" value="TPP_DXS"/>
    <property type="match status" value="1"/>
</dbReference>
<keyword evidence="8 10" id="KW-0786">Thiamine pyrophosphate</keyword>
<reference evidence="13 14" key="1">
    <citation type="submission" date="2019-02" db="EMBL/GenBank/DDBJ databases">
        <title>Isolation and identification of novel species under the genus Muribaculum.</title>
        <authorList>
            <person name="Miyake S."/>
            <person name="Ding Y."/>
            <person name="Low A."/>
            <person name="Soh M."/>
            <person name="Seedorf H."/>
        </authorList>
    </citation>
    <scope>NUCLEOTIDE SEQUENCE [LARGE SCALE GENOMIC DNA]</scope>
    <source>
        <strain evidence="13 14">TLL-A3</strain>
    </source>
</reference>
<dbReference type="GO" id="GO:0016114">
    <property type="term" value="P:terpenoid biosynthetic process"/>
    <property type="evidence" value="ECO:0007669"/>
    <property type="project" value="UniProtKB-UniRule"/>
</dbReference>
<dbReference type="AlphaFoldDB" id="A0A4Z0V7K8"/>
<evidence type="ECO:0000256" key="7">
    <source>
        <dbReference type="ARBA" id="ARBA00022977"/>
    </source>
</evidence>
<comment type="function">
    <text evidence="10">Catalyzes the acyloin condensation reaction between C atoms 2 and 3 of pyruvate and glyceraldehyde 3-phosphate to yield 1-deoxy-D-xylulose-5-phosphate (DXP).</text>
</comment>
<dbReference type="SUPFAM" id="SSF52518">
    <property type="entry name" value="Thiamin diphosphate-binding fold (THDP-binding)"/>
    <property type="match status" value="2"/>
</dbReference>
<dbReference type="FunFam" id="3.40.50.970:FF:000005">
    <property type="entry name" value="1-deoxy-D-xylulose-5-phosphate synthase"/>
    <property type="match status" value="1"/>
</dbReference>
<dbReference type="Pfam" id="PF02780">
    <property type="entry name" value="Transketolase_C"/>
    <property type="match status" value="1"/>
</dbReference>
<keyword evidence="9 10" id="KW-0414">Isoprene biosynthesis</keyword>
<feature type="binding site" evidence="10">
    <location>
        <begin position="125"/>
        <end position="127"/>
    </location>
    <ligand>
        <name>thiamine diphosphate</name>
        <dbReference type="ChEBI" id="CHEBI:58937"/>
    </ligand>
</feature>
<dbReference type="Proteomes" id="UP000297635">
    <property type="component" value="Unassembled WGS sequence"/>
</dbReference>
<dbReference type="HAMAP" id="MF_00315">
    <property type="entry name" value="DXP_synth"/>
    <property type="match status" value="1"/>
</dbReference>
<evidence type="ECO:0000256" key="9">
    <source>
        <dbReference type="ARBA" id="ARBA00023229"/>
    </source>
</evidence>
<evidence type="ECO:0000256" key="11">
    <source>
        <dbReference type="SAM" id="MobiDB-lite"/>
    </source>
</evidence>
<name>A0A4Z0V7K8_9BACT</name>
<comment type="subunit">
    <text evidence="3 10">Homodimer.</text>
</comment>
<feature type="binding site" evidence="10">
    <location>
        <position position="158"/>
    </location>
    <ligand>
        <name>Mg(2+)</name>
        <dbReference type="ChEBI" id="CHEBI:18420"/>
    </ligand>
</feature>
<protein>
    <recommendedName>
        <fullName evidence="10">1-deoxy-D-xylulose-5-phosphate synthase</fullName>
        <ecNumber evidence="10">2.2.1.7</ecNumber>
    </recommendedName>
    <alternativeName>
        <fullName evidence="10">1-deoxyxylulose-5-phosphate synthase</fullName>
        <shortName evidence="10">DXP synthase</shortName>
        <shortName evidence="10">DXPS</shortName>
    </alternativeName>
</protein>
<comment type="similarity">
    <text evidence="2 10">Belongs to the transketolase family. DXPS subfamily.</text>
</comment>
<comment type="cofactor">
    <cofactor evidence="10">
        <name>Mg(2+)</name>
        <dbReference type="ChEBI" id="CHEBI:18420"/>
    </cofactor>
    <text evidence="10">Binds 1 Mg(2+) ion per subunit.</text>
</comment>
<dbReference type="PROSITE" id="PS00802">
    <property type="entry name" value="TRANSKETOLASE_2"/>
    <property type="match status" value="1"/>
</dbReference>
<keyword evidence="6 10" id="KW-0460">Magnesium</keyword>
<dbReference type="Pfam" id="PF02779">
    <property type="entry name" value="Transket_pyr"/>
    <property type="match status" value="1"/>
</dbReference>
<dbReference type="GO" id="GO:0005829">
    <property type="term" value="C:cytosol"/>
    <property type="evidence" value="ECO:0007669"/>
    <property type="project" value="TreeGrafter"/>
</dbReference>
<comment type="catalytic activity">
    <reaction evidence="10">
        <text>D-glyceraldehyde 3-phosphate + pyruvate + H(+) = 1-deoxy-D-xylulose 5-phosphate + CO2</text>
        <dbReference type="Rhea" id="RHEA:12605"/>
        <dbReference type="ChEBI" id="CHEBI:15361"/>
        <dbReference type="ChEBI" id="CHEBI:15378"/>
        <dbReference type="ChEBI" id="CHEBI:16526"/>
        <dbReference type="ChEBI" id="CHEBI:57792"/>
        <dbReference type="ChEBI" id="CHEBI:59776"/>
        <dbReference type="EC" id="2.2.1.7"/>
    </reaction>
</comment>
<dbReference type="SMART" id="SM00861">
    <property type="entry name" value="Transket_pyr"/>
    <property type="match status" value="1"/>
</dbReference>